<keyword evidence="2" id="KW-1185">Reference proteome</keyword>
<protein>
    <recommendedName>
        <fullName evidence="3">Thymidylate kinase</fullName>
    </recommendedName>
</protein>
<evidence type="ECO:0000313" key="2">
    <source>
        <dbReference type="Proteomes" id="UP001500307"/>
    </source>
</evidence>
<dbReference type="InterPro" id="IPR027417">
    <property type="entry name" value="P-loop_NTPase"/>
</dbReference>
<dbReference type="RefSeq" id="WP_346120946.1">
    <property type="nucleotide sequence ID" value="NZ_BAABGU010000019.1"/>
</dbReference>
<sequence length="71" mass="7667">MVCFLATSPTVAQRRVLARGIDSEELAHLRALDAGYRALPEFATFVVVDGDGDPDEVAAALDRVVSPLVRR</sequence>
<dbReference type="Gene3D" id="3.40.50.300">
    <property type="entry name" value="P-loop containing nucleotide triphosphate hydrolases"/>
    <property type="match status" value="1"/>
</dbReference>
<evidence type="ECO:0000313" key="1">
    <source>
        <dbReference type="EMBL" id="GAA4572549.1"/>
    </source>
</evidence>
<comment type="caution">
    <text evidence="1">The sequence shown here is derived from an EMBL/GenBank/DDBJ whole genome shotgun (WGS) entry which is preliminary data.</text>
</comment>
<accession>A0ABP8SNG1</accession>
<dbReference type="EMBL" id="BAABGU010000019">
    <property type="protein sequence ID" value="GAA4572549.1"/>
    <property type="molecule type" value="Genomic_DNA"/>
</dbReference>
<dbReference type="SUPFAM" id="SSF52540">
    <property type="entry name" value="P-loop containing nucleoside triphosphate hydrolases"/>
    <property type="match status" value="1"/>
</dbReference>
<proteinExistence type="predicted"/>
<reference evidence="2" key="1">
    <citation type="journal article" date="2019" name="Int. J. Syst. Evol. Microbiol.">
        <title>The Global Catalogue of Microorganisms (GCM) 10K type strain sequencing project: providing services to taxonomists for standard genome sequencing and annotation.</title>
        <authorList>
            <consortium name="The Broad Institute Genomics Platform"/>
            <consortium name="The Broad Institute Genome Sequencing Center for Infectious Disease"/>
            <person name="Wu L."/>
            <person name="Ma J."/>
        </authorList>
    </citation>
    <scope>NUCLEOTIDE SEQUENCE [LARGE SCALE GENOMIC DNA]</scope>
    <source>
        <strain evidence="2">JCM 3175</strain>
    </source>
</reference>
<gene>
    <name evidence="1" type="ORF">GCM10023176_35690</name>
</gene>
<evidence type="ECO:0008006" key="3">
    <source>
        <dbReference type="Google" id="ProtNLM"/>
    </source>
</evidence>
<organism evidence="1 2">
    <name type="scientific">Micromonospora coerulea</name>
    <dbReference type="NCBI Taxonomy" id="47856"/>
    <lineage>
        <taxon>Bacteria</taxon>
        <taxon>Bacillati</taxon>
        <taxon>Actinomycetota</taxon>
        <taxon>Actinomycetes</taxon>
        <taxon>Micromonosporales</taxon>
        <taxon>Micromonosporaceae</taxon>
        <taxon>Micromonospora</taxon>
    </lineage>
</organism>
<name>A0ABP8SNG1_9ACTN</name>
<dbReference type="Proteomes" id="UP001500307">
    <property type="component" value="Unassembled WGS sequence"/>
</dbReference>